<protein>
    <submittedName>
        <fullName evidence="2">CARNS1 protein</fullName>
    </submittedName>
</protein>
<comment type="caution">
    <text evidence="2">The sequence shown here is derived from an EMBL/GenBank/DDBJ whole genome shotgun (WGS) entry which is preliminary data.</text>
</comment>
<evidence type="ECO:0000313" key="3">
    <source>
        <dbReference type="Proteomes" id="UP000649617"/>
    </source>
</evidence>
<dbReference type="OrthoDB" id="445167at2759"/>
<dbReference type="Proteomes" id="UP000649617">
    <property type="component" value="Unassembled WGS sequence"/>
</dbReference>
<feature type="coiled-coil region" evidence="1">
    <location>
        <begin position="27"/>
        <end position="103"/>
    </location>
</feature>
<reference evidence="2" key="1">
    <citation type="submission" date="2021-02" db="EMBL/GenBank/DDBJ databases">
        <authorList>
            <person name="Dougan E. K."/>
            <person name="Rhodes N."/>
            <person name="Thang M."/>
            <person name="Chan C."/>
        </authorList>
    </citation>
    <scope>NUCLEOTIDE SEQUENCE</scope>
</reference>
<accession>A0A812NHG7</accession>
<evidence type="ECO:0000313" key="2">
    <source>
        <dbReference type="EMBL" id="CAE7305993.1"/>
    </source>
</evidence>
<name>A0A812NHG7_SYMPI</name>
<keyword evidence="3" id="KW-1185">Reference proteome</keyword>
<dbReference type="EMBL" id="CAJNIZ010010779">
    <property type="protein sequence ID" value="CAE7305993.1"/>
    <property type="molecule type" value="Genomic_DNA"/>
</dbReference>
<keyword evidence="1" id="KW-0175">Coiled coil</keyword>
<gene>
    <name evidence="2" type="primary">CARNS1</name>
    <name evidence="2" type="ORF">SPIL2461_LOCUS6918</name>
</gene>
<sequence length="249" mass="28757">MEALGMEDQEEREHMLRELSRRFEKVLSADREIVHQISEEMASLEKELARIEETTLQADHRFVQDSQTSDRLAEEAKQLEHKVAEAQGRLLELRDECRAMNLESLSLRKDRNHLVEELGFLQRSLDDEMHTLHSLEQMNGSFQAFQADMEANAELLLHQRKELISQVSKERELSRQDARQNSELRNLLERRRREQAALVSHHRQSPTPADLTIVKVGDGMSSSHIPDGHTWASFLSQTSTSDKEKAAAR</sequence>
<organism evidence="2 3">
    <name type="scientific">Symbiodinium pilosum</name>
    <name type="common">Dinoflagellate</name>
    <dbReference type="NCBI Taxonomy" id="2952"/>
    <lineage>
        <taxon>Eukaryota</taxon>
        <taxon>Sar</taxon>
        <taxon>Alveolata</taxon>
        <taxon>Dinophyceae</taxon>
        <taxon>Suessiales</taxon>
        <taxon>Symbiodiniaceae</taxon>
        <taxon>Symbiodinium</taxon>
    </lineage>
</organism>
<proteinExistence type="predicted"/>
<evidence type="ECO:0000256" key="1">
    <source>
        <dbReference type="SAM" id="Coils"/>
    </source>
</evidence>
<dbReference type="AlphaFoldDB" id="A0A812NHG7"/>